<feature type="coiled-coil region" evidence="1">
    <location>
        <begin position="47"/>
        <end position="81"/>
    </location>
</feature>
<name>A0A1H3DU88_9PROT</name>
<dbReference type="OrthoDB" id="5296173at2"/>
<keyword evidence="4" id="KW-1185">Reference proteome</keyword>
<organism evidence="3 4">
    <name type="scientific">Nitrosomonas halophila</name>
    <dbReference type="NCBI Taxonomy" id="44576"/>
    <lineage>
        <taxon>Bacteria</taxon>
        <taxon>Pseudomonadati</taxon>
        <taxon>Pseudomonadota</taxon>
        <taxon>Betaproteobacteria</taxon>
        <taxon>Nitrosomonadales</taxon>
        <taxon>Nitrosomonadaceae</taxon>
        <taxon>Nitrosomonas</taxon>
    </lineage>
</organism>
<protein>
    <submittedName>
        <fullName evidence="3">Type IV pilus assembly protein PilN</fullName>
    </submittedName>
</protein>
<proteinExistence type="predicted"/>
<dbReference type="AlphaFoldDB" id="A0A1H3DU88"/>
<reference evidence="3 4" key="1">
    <citation type="submission" date="2016-10" db="EMBL/GenBank/DDBJ databases">
        <authorList>
            <person name="de Groot N.N."/>
        </authorList>
    </citation>
    <scope>NUCLEOTIDE SEQUENCE [LARGE SCALE GENOMIC DNA]</scope>
    <source>
        <strain evidence="3 4">Nm1</strain>
    </source>
</reference>
<evidence type="ECO:0000256" key="1">
    <source>
        <dbReference type="SAM" id="Coils"/>
    </source>
</evidence>
<keyword evidence="2" id="KW-0812">Transmembrane</keyword>
<dbReference type="GO" id="GO:0043107">
    <property type="term" value="P:type IV pilus-dependent motility"/>
    <property type="evidence" value="ECO:0007669"/>
    <property type="project" value="TreeGrafter"/>
</dbReference>
<keyword evidence="1" id="KW-0175">Coiled coil</keyword>
<feature type="transmembrane region" description="Helical" evidence="2">
    <location>
        <begin position="21"/>
        <end position="49"/>
    </location>
</feature>
<accession>A0A1H3DU88</accession>
<keyword evidence="2" id="KW-1133">Transmembrane helix</keyword>
<dbReference type="Proteomes" id="UP000198640">
    <property type="component" value="Unassembled WGS sequence"/>
</dbReference>
<dbReference type="Pfam" id="PF05137">
    <property type="entry name" value="PilN"/>
    <property type="match status" value="1"/>
</dbReference>
<keyword evidence="2" id="KW-0472">Membrane</keyword>
<dbReference type="STRING" id="44576.SAMN05421881_100627"/>
<dbReference type="InterPro" id="IPR052534">
    <property type="entry name" value="Extracell_DNA_Util/SecSys_Comp"/>
</dbReference>
<dbReference type="EMBL" id="FNOY01000006">
    <property type="protein sequence ID" value="SDX69976.1"/>
    <property type="molecule type" value="Genomic_DNA"/>
</dbReference>
<dbReference type="PANTHER" id="PTHR40278:SF2">
    <property type="entry name" value="TYPE IV PILUS INNER MEMBRANE COMPONENT PILN"/>
    <property type="match status" value="1"/>
</dbReference>
<dbReference type="PANTHER" id="PTHR40278">
    <property type="entry name" value="DNA UTILIZATION PROTEIN HOFN"/>
    <property type="match status" value="1"/>
</dbReference>
<evidence type="ECO:0000256" key="2">
    <source>
        <dbReference type="SAM" id="Phobius"/>
    </source>
</evidence>
<dbReference type="InterPro" id="IPR007813">
    <property type="entry name" value="PilN"/>
</dbReference>
<evidence type="ECO:0000313" key="3">
    <source>
        <dbReference type="EMBL" id="SDX69976.1"/>
    </source>
</evidence>
<gene>
    <name evidence="3" type="ORF">SAMN05421881_100627</name>
</gene>
<dbReference type="RefSeq" id="WP_090411801.1">
    <property type="nucleotide sequence ID" value="NZ_FNOY01000006.1"/>
</dbReference>
<sequence>MIHINLLPYRETERQLRRRQFAWMAGLLSLLGVLVVWGVHAVLASGLAYQDKRNRFLQAELVKLERQLTEIQAIREKTQALLARRRVVESLQANRVLVVQLLDQIARQMPEGVYLKSLRQSKQQLHLGGYAQSHVWVSRLMRSLEASPWFESPLLIEIRAVTVNGARLNEFDLSVRLVERPDRAAQQDAIDRYAESGRDQL</sequence>
<dbReference type="GO" id="GO:0043683">
    <property type="term" value="P:type IV pilus assembly"/>
    <property type="evidence" value="ECO:0007669"/>
    <property type="project" value="TreeGrafter"/>
</dbReference>
<evidence type="ECO:0000313" key="4">
    <source>
        <dbReference type="Proteomes" id="UP000198640"/>
    </source>
</evidence>